<dbReference type="OrthoDB" id="7277208at2"/>
<dbReference type="HOGENOM" id="CLU_2652123_0_0_5"/>
<proteinExistence type="predicted"/>
<evidence type="ECO:0008006" key="3">
    <source>
        <dbReference type="Google" id="ProtNLM"/>
    </source>
</evidence>
<dbReference type="eggNOG" id="ENOG502ZXG2">
    <property type="taxonomic scope" value="Bacteria"/>
</dbReference>
<dbReference type="AlphaFoldDB" id="E3I8S7"/>
<keyword evidence="2" id="KW-1185">Reference proteome</keyword>
<evidence type="ECO:0000313" key="2">
    <source>
        <dbReference type="Proteomes" id="UP000001399"/>
    </source>
</evidence>
<organism evidence="1 2">
    <name type="scientific">Rhodomicrobium vannielii (strain ATCC 17100 / DSM 162 / LMG 4299 / NCIMB 10020 / ATH 3.1.1)</name>
    <dbReference type="NCBI Taxonomy" id="648757"/>
    <lineage>
        <taxon>Bacteria</taxon>
        <taxon>Pseudomonadati</taxon>
        <taxon>Pseudomonadota</taxon>
        <taxon>Alphaproteobacteria</taxon>
        <taxon>Hyphomicrobiales</taxon>
        <taxon>Hyphomicrobiaceae</taxon>
        <taxon>Rhodomicrobium</taxon>
    </lineage>
</organism>
<protein>
    <recommendedName>
        <fullName evidence="3">pEK499-p136 HEPN domain-containing protein</fullName>
    </recommendedName>
</protein>
<dbReference type="Proteomes" id="UP000001399">
    <property type="component" value="Chromosome"/>
</dbReference>
<gene>
    <name evidence="1" type="ordered locus">Rvan_2848</name>
</gene>
<evidence type="ECO:0000313" key="1">
    <source>
        <dbReference type="EMBL" id="ADP72056.1"/>
    </source>
</evidence>
<dbReference type="KEGG" id="rva:Rvan_2848"/>
<name>E3I8S7_RHOVT</name>
<reference evidence="2" key="1">
    <citation type="journal article" date="2011" name="J. Bacteriol.">
        <title>Genome sequences of eight morphologically diverse alphaproteobacteria.</title>
        <authorList>
            <consortium name="US DOE Joint Genome Institute"/>
            <person name="Brown P.J."/>
            <person name="Kysela D.T."/>
            <person name="Buechlein A."/>
            <person name="Hemmerich C."/>
            <person name="Brun Y.V."/>
        </authorList>
    </citation>
    <scope>NUCLEOTIDE SEQUENCE [LARGE SCALE GENOMIC DNA]</scope>
    <source>
        <strain evidence="2">ATCC 17100 / ATH 3.1.1 / DSM 162 / LMG 4299</strain>
    </source>
</reference>
<sequence>MALAEATKRGRPAITKKCATDKDLASLGDLVRLVRNSFAHGNITFSQGTNSEIKALRQWNTDRNKRRTWGNDPRRR</sequence>
<dbReference type="RefSeq" id="WP_013420425.1">
    <property type="nucleotide sequence ID" value="NC_014664.1"/>
</dbReference>
<accession>E3I8S7</accession>
<dbReference type="STRING" id="648757.Rvan_2848"/>
<dbReference type="EMBL" id="CP002292">
    <property type="protein sequence ID" value="ADP72056.1"/>
    <property type="molecule type" value="Genomic_DNA"/>
</dbReference>